<comment type="caution">
    <text evidence="2">The sequence shown here is derived from an EMBL/GenBank/DDBJ whole genome shotgun (WGS) entry which is preliminary data.</text>
</comment>
<keyword evidence="1" id="KW-1133">Transmembrane helix</keyword>
<sequence length="64" mass="7635">MKKRHEQKLVVLSLTLLFLLNVPLVMIFDQEASFFGFPSIYFFIFLLWAVAILVSFLILKRHYE</sequence>
<reference evidence="3" key="1">
    <citation type="journal article" date="2019" name="Int. J. Syst. Evol. Microbiol.">
        <title>The Global Catalogue of Microorganisms (GCM) 10K type strain sequencing project: providing services to taxonomists for standard genome sequencing and annotation.</title>
        <authorList>
            <consortium name="The Broad Institute Genomics Platform"/>
            <consortium name="The Broad Institute Genome Sequencing Center for Infectious Disease"/>
            <person name="Wu L."/>
            <person name="Ma J."/>
        </authorList>
    </citation>
    <scope>NUCLEOTIDE SEQUENCE [LARGE SCALE GENOMIC DNA]</scope>
    <source>
        <strain evidence="3">CCUG 62952</strain>
    </source>
</reference>
<feature type="transmembrane region" description="Helical" evidence="1">
    <location>
        <begin position="9"/>
        <end position="28"/>
    </location>
</feature>
<evidence type="ECO:0008006" key="4">
    <source>
        <dbReference type="Google" id="ProtNLM"/>
    </source>
</evidence>
<dbReference type="Proteomes" id="UP001596978">
    <property type="component" value="Unassembled WGS sequence"/>
</dbReference>
<evidence type="ECO:0000313" key="2">
    <source>
        <dbReference type="EMBL" id="MFD0862209.1"/>
    </source>
</evidence>
<feature type="transmembrane region" description="Helical" evidence="1">
    <location>
        <begin position="40"/>
        <end position="59"/>
    </location>
</feature>
<accession>A0ABW3CY31</accession>
<keyword evidence="1" id="KW-0472">Membrane</keyword>
<name>A0ABW3CY31_9FLAO</name>
<organism evidence="2 3">
    <name type="scientific">Sungkyunkwania multivorans</name>
    <dbReference type="NCBI Taxonomy" id="1173618"/>
    <lineage>
        <taxon>Bacteria</taxon>
        <taxon>Pseudomonadati</taxon>
        <taxon>Bacteroidota</taxon>
        <taxon>Flavobacteriia</taxon>
        <taxon>Flavobacteriales</taxon>
        <taxon>Flavobacteriaceae</taxon>
        <taxon>Sungkyunkwania</taxon>
    </lineage>
</organism>
<proteinExistence type="predicted"/>
<evidence type="ECO:0000256" key="1">
    <source>
        <dbReference type="SAM" id="Phobius"/>
    </source>
</evidence>
<keyword evidence="3" id="KW-1185">Reference proteome</keyword>
<protein>
    <recommendedName>
        <fullName evidence="4">DUF3311 domain-containing protein</fullName>
    </recommendedName>
</protein>
<keyword evidence="1" id="KW-0812">Transmembrane</keyword>
<evidence type="ECO:0000313" key="3">
    <source>
        <dbReference type="Proteomes" id="UP001596978"/>
    </source>
</evidence>
<dbReference type="RefSeq" id="WP_386406693.1">
    <property type="nucleotide sequence ID" value="NZ_JBHTJH010000004.1"/>
</dbReference>
<dbReference type="EMBL" id="JBHTJH010000004">
    <property type="protein sequence ID" value="MFD0862209.1"/>
    <property type="molecule type" value="Genomic_DNA"/>
</dbReference>
<gene>
    <name evidence="2" type="ORF">ACFQ1M_08305</name>
</gene>